<proteinExistence type="predicted"/>
<reference evidence="1" key="1">
    <citation type="submission" date="2015-03" db="EMBL/GenBank/DDBJ databases">
        <title>Wuchereria bancrofti Genome Sequencing Papua New Guinea Strain.</title>
        <authorList>
            <person name="Small S.T."/>
            <person name="Serre D."/>
            <person name="Zimmerman P.A."/>
        </authorList>
    </citation>
    <scope>NUCLEOTIDE SEQUENCE [LARGE SCALE GENOMIC DNA]</scope>
    <source>
        <strain evidence="1">pt0022</strain>
    </source>
</reference>
<reference evidence="1" key="2">
    <citation type="journal article" date="2016" name="Mol. Ecol.">
        <title>Population genomics of the filarial nematode parasite Wuchereria bancrofti from mosquitoes.</title>
        <authorList>
            <person name="Small S.T."/>
            <person name="Reimer L.J."/>
            <person name="Tisch D.J."/>
            <person name="King C.L."/>
            <person name="Christensen B.M."/>
            <person name="Siba P.M."/>
            <person name="Kazura J.W."/>
            <person name="Serre D."/>
            <person name="Zimmerman P.A."/>
        </authorList>
    </citation>
    <scope>NUCLEOTIDE SEQUENCE</scope>
    <source>
        <strain evidence="1">pt0022</strain>
    </source>
</reference>
<evidence type="ECO:0000313" key="2">
    <source>
        <dbReference type="WBParaSite" id="mrna-Wban_07560"/>
    </source>
</evidence>
<reference evidence="2" key="3">
    <citation type="submission" date="2024-02" db="UniProtKB">
        <authorList>
            <consortium name="WormBaseParasite"/>
        </authorList>
    </citation>
    <scope>IDENTIFICATION</scope>
    <source>
        <strain evidence="2">pt0022</strain>
    </source>
</reference>
<accession>A0AAF5RWH5</accession>
<dbReference type="WBParaSite" id="mrna-Wban_07560">
    <property type="protein sequence ID" value="mrna-Wban_07560"/>
    <property type="gene ID" value="Wban_07560"/>
</dbReference>
<protein>
    <submittedName>
        <fullName evidence="2">Uncharacterized protein</fullName>
    </submittedName>
</protein>
<organism evidence="1 2">
    <name type="scientific">Wuchereria bancrofti</name>
    <dbReference type="NCBI Taxonomy" id="6293"/>
    <lineage>
        <taxon>Eukaryota</taxon>
        <taxon>Metazoa</taxon>
        <taxon>Ecdysozoa</taxon>
        <taxon>Nematoda</taxon>
        <taxon>Chromadorea</taxon>
        <taxon>Rhabditida</taxon>
        <taxon>Spirurina</taxon>
        <taxon>Spiruromorpha</taxon>
        <taxon>Filarioidea</taxon>
        <taxon>Onchocercidae</taxon>
        <taxon>Wuchereria</taxon>
    </lineage>
</organism>
<dbReference type="Proteomes" id="UP000093561">
    <property type="component" value="Unassembled WGS sequence"/>
</dbReference>
<name>A0AAF5RWH5_WUCBA</name>
<sequence>MKGNNCIISLWLIFAIINSDFQTYHPFLLRQGAWRMNNVED</sequence>
<evidence type="ECO:0000313" key="1">
    <source>
        <dbReference type="Proteomes" id="UP000093561"/>
    </source>
</evidence>
<dbReference type="AlphaFoldDB" id="A0AAF5RWH5"/>